<evidence type="ECO:0000313" key="3">
    <source>
        <dbReference type="Proteomes" id="UP000766550"/>
    </source>
</evidence>
<dbReference type="EMBL" id="JAHQXF010000002">
    <property type="protein sequence ID" value="MBV0925510.1"/>
    <property type="molecule type" value="Genomic_DNA"/>
</dbReference>
<keyword evidence="3" id="KW-1185">Reference proteome</keyword>
<dbReference type="Gene3D" id="3.40.50.300">
    <property type="entry name" value="P-loop containing nucleotide triphosphate hydrolases"/>
    <property type="match status" value="1"/>
</dbReference>
<dbReference type="InterPro" id="IPR027417">
    <property type="entry name" value="P-loop_NTPase"/>
</dbReference>
<dbReference type="RefSeq" id="WP_162318333.1">
    <property type="nucleotide sequence ID" value="NZ_JAHQXF010000002.1"/>
</dbReference>
<sequence length="407" mass="46469">MSLEKPLGSARRQAHEKSQTVREEVVSAEKRAILSDHRADDFDSVLLIASASRGGSSLLFDTLRHHEGTCSPDGEHGKWYTFNGVCFPEFDSDRVPADFDDFDREALLTDLLADVGATTAEGDRTHRIDDALVRLPLQFPERDLPYGEMREAMLDGASLDEVLEDHGVSPKHFDEFAEEDTDERLNDEAIEERPFITSHDHKRGLREEDFGRTLVLKTSVDAYRLPWIREQLFPDTDVDVVHLTRNPAASINGLYDGWRLNRGFQTYDVGDLDLEDYDGELWNYDLPPGWSGDGRLIDACLRQWTQAQGHILDGRDAFDDVHRVRFEDLITDTESTVEEIVDFAGLGESELLRENAADLNQVMTTKEPERARWRNREELVRGALDRADEPFDDVVERLGYTEESEWI</sequence>
<dbReference type="SUPFAM" id="SSF52540">
    <property type="entry name" value="P-loop containing nucleoside triphosphate hydrolases"/>
    <property type="match status" value="1"/>
</dbReference>
<protein>
    <submittedName>
        <fullName evidence="2">Sulfotransferase</fullName>
    </submittedName>
</protein>
<comment type="caution">
    <text evidence="2">The sequence shown here is derived from an EMBL/GenBank/DDBJ whole genome shotgun (WGS) entry which is preliminary data.</text>
</comment>
<dbReference type="OrthoDB" id="232093at2157"/>
<proteinExistence type="predicted"/>
<feature type="region of interest" description="Disordered" evidence="1">
    <location>
        <begin position="1"/>
        <end position="23"/>
    </location>
</feature>
<gene>
    <name evidence="2" type="ORF">KTS45_14990</name>
</gene>
<accession>A0A8J8C9I5</accession>
<dbReference type="AlphaFoldDB" id="A0A8J8C9I5"/>
<reference evidence="2 3" key="1">
    <citation type="submission" date="2021-06" db="EMBL/GenBank/DDBJ databases">
        <title>New haloarchaea isolates fom saline soil.</title>
        <authorList>
            <person name="Duran-Viseras A."/>
            <person name="Sanchez-Porro C.S."/>
            <person name="Ventosa A."/>
        </authorList>
    </citation>
    <scope>NUCLEOTIDE SEQUENCE [LARGE SCALE GENOMIC DNA]</scope>
    <source>
        <strain evidence="2 3">JCM 183640</strain>
    </source>
</reference>
<evidence type="ECO:0000313" key="2">
    <source>
        <dbReference type="EMBL" id="MBV0925510.1"/>
    </source>
</evidence>
<name>A0A8J8C9I5_9EURY</name>
<feature type="compositionally biased region" description="Basic and acidic residues" evidence="1">
    <location>
        <begin position="13"/>
        <end position="23"/>
    </location>
</feature>
<evidence type="ECO:0000256" key="1">
    <source>
        <dbReference type="SAM" id="MobiDB-lite"/>
    </source>
</evidence>
<dbReference type="Proteomes" id="UP000766550">
    <property type="component" value="Unassembled WGS sequence"/>
</dbReference>
<organism evidence="2 3">
    <name type="scientific">Haloarcula limicola</name>
    <dbReference type="NCBI Taxonomy" id="1429915"/>
    <lineage>
        <taxon>Archaea</taxon>
        <taxon>Methanobacteriati</taxon>
        <taxon>Methanobacteriota</taxon>
        <taxon>Stenosarchaea group</taxon>
        <taxon>Halobacteria</taxon>
        <taxon>Halobacteriales</taxon>
        <taxon>Haloarculaceae</taxon>
        <taxon>Haloarcula</taxon>
    </lineage>
</organism>